<evidence type="ECO:0000256" key="1">
    <source>
        <dbReference type="ARBA" id="ARBA00001936"/>
    </source>
</evidence>
<reference evidence="14" key="1">
    <citation type="journal article" date="2020" name="mSystems">
        <title>Genome- and Community-Level Interaction Insights into Carbon Utilization and Element Cycling Functions of Hydrothermarchaeota in Hydrothermal Sediment.</title>
        <authorList>
            <person name="Zhou Z."/>
            <person name="Liu Y."/>
            <person name="Xu W."/>
            <person name="Pan J."/>
            <person name="Luo Z.H."/>
            <person name="Li M."/>
        </authorList>
    </citation>
    <scope>NUCLEOTIDE SEQUENCE [LARGE SCALE GENOMIC DNA]</scope>
    <source>
        <strain evidence="14">SpSt-573</strain>
    </source>
</reference>
<dbReference type="PRINTS" id="PR00732">
    <property type="entry name" value="GLHYDRLASE4"/>
</dbReference>
<organism evidence="14">
    <name type="scientific">Anaerolinea thermolimosa</name>
    <dbReference type="NCBI Taxonomy" id="229919"/>
    <lineage>
        <taxon>Bacteria</taxon>
        <taxon>Bacillati</taxon>
        <taxon>Chloroflexota</taxon>
        <taxon>Anaerolineae</taxon>
        <taxon>Anaerolineales</taxon>
        <taxon>Anaerolineaceae</taxon>
        <taxon>Anaerolinea</taxon>
    </lineage>
</organism>
<comment type="similarity">
    <text evidence="2 12">Belongs to the glycosyl hydrolase 4 family.</text>
</comment>
<keyword evidence="4 12" id="KW-0378">Hydrolase</keyword>
<feature type="binding site" evidence="10">
    <location>
        <position position="171"/>
    </location>
    <ligand>
        <name>Mn(2+)</name>
        <dbReference type="ChEBI" id="CHEBI:29035"/>
    </ligand>
</feature>
<comment type="caution">
    <text evidence="14">The sequence shown here is derived from an EMBL/GenBank/DDBJ whole genome shotgun (WGS) entry which is preliminary data.</text>
</comment>
<dbReference type="Pfam" id="PF02056">
    <property type="entry name" value="Glyco_hydro_4"/>
    <property type="match status" value="1"/>
</dbReference>
<evidence type="ECO:0000256" key="4">
    <source>
        <dbReference type="ARBA" id="ARBA00022801"/>
    </source>
</evidence>
<evidence type="ECO:0000256" key="9">
    <source>
        <dbReference type="PIRSR" id="PIRSR601088-2"/>
    </source>
</evidence>
<keyword evidence="8 12" id="KW-0326">Glycosidase</keyword>
<dbReference type="GO" id="GO:0004553">
    <property type="term" value="F:hydrolase activity, hydrolyzing O-glycosyl compounds"/>
    <property type="evidence" value="ECO:0007669"/>
    <property type="project" value="InterPro"/>
</dbReference>
<keyword evidence="3 10" id="KW-0479">Metal-binding</keyword>
<evidence type="ECO:0000256" key="3">
    <source>
        <dbReference type="ARBA" id="ARBA00022723"/>
    </source>
</evidence>
<keyword evidence="6 10" id="KW-0464">Manganese</keyword>
<gene>
    <name evidence="14" type="ORF">ENT37_03600</name>
</gene>
<dbReference type="Gene3D" id="3.90.1820.10">
    <property type="entry name" value="AglA-like glucosidase"/>
    <property type="match status" value="1"/>
</dbReference>
<protein>
    <recommendedName>
        <fullName evidence="13">Glycosyl hydrolase family 4 C-terminal domain-containing protein</fullName>
    </recommendedName>
</protein>
<evidence type="ECO:0000259" key="13">
    <source>
        <dbReference type="Pfam" id="PF11975"/>
    </source>
</evidence>
<dbReference type="InterPro" id="IPR022616">
    <property type="entry name" value="Glyco_hydro_4_C"/>
</dbReference>
<dbReference type="InterPro" id="IPR001088">
    <property type="entry name" value="Glyco_hydro_4"/>
</dbReference>
<dbReference type="InterPro" id="IPR053715">
    <property type="entry name" value="GH4_Enzyme_sf"/>
</dbReference>
<evidence type="ECO:0000256" key="2">
    <source>
        <dbReference type="ARBA" id="ARBA00010141"/>
    </source>
</evidence>
<dbReference type="SUPFAM" id="SSF56327">
    <property type="entry name" value="LDH C-terminal domain-like"/>
    <property type="match status" value="1"/>
</dbReference>
<feature type="domain" description="Glycosyl hydrolase family 4 C-terminal" evidence="13">
    <location>
        <begin position="199"/>
        <end position="424"/>
    </location>
</feature>
<name>A0A7C4KGK6_9CHLR</name>
<evidence type="ECO:0000256" key="11">
    <source>
        <dbReference type="PIRSR" id="PIRSR601088-4"/>
    </source>
</evidence>
<feature type="site" description="Increases basicity of active site Tyr" evidence="11">
    <location>
        <position position="116"/>
    </location>
</feature>
<feature type="binding site" evidence="9">
    <location>
        <position position="149"/>
    </location>
    <ligand>
        <name>substrate</name>
    </ligand>
</feature>
<dbReference type="InterPro" id="IPR015955">
    <property type="entry name" value="Lactate_DH/Glyco_Ohase_4_C"/>
</dbReference>
<evidence type="ECO:0000256" key="5">
    <source>
        <dbReference type="ARBA" id="ARBA00023027"/>
    </source>
</evidence>
<evidence type="ECO:0000256" key="6">
    <source>
        <dbReference type="ARBA" id="ARBA00023211"/>
    </source>
</evidence>
<feature type="binding site" evidence="10">
    <location>
        <position position="203"/>
    </location>
    <ligand>
        <name>Mn(2+)</name>
        <dbReference type="ChEBI" id="CHEBI:29035"/>
    </ligand>
</feature>
<dbReference type="GO" id="GO:0005975">
    <property type="term" value="P:carbohydrate metabolic process"/>
    <property type="evidence" value="ECO:0007669"/>
    <property type="project" value="InterPro"/>
</dbReference>
<keyword evidence="5 12" id="KW-0520">NAD</keyword>
<dbReference type="GO" id="GO:0046872">
    <property type="term" value="F:metal ion binding"/>
    <property type="evidence" value="ECO:0007669"/>
    <property type="project" value="UniProtKB-KW"/>
</dbReference>
<comment type="cofactor">
    <cofactor evidence="12">
        <name>NAD(+)</name>
        <dbReference type="ChEBI" id="CHEBI:57540"/>
    </cofactor>
    <text evidence="12">Binds 1 NAD(+) per subunit.</text>
</comment>
<accession>A0A7C4KGK6</accession>
<keyword evidence="10" id="KW-0408">Iron</keyword>
<evidence type="ECO:0000256" key="8">
    <source>
        <dbReference type="ARBA" id="ARBA00023295"/>
    </source>
</evidence>
<dbReference type="Pfam" id="PF11975">
    <property type="entry name" value="Glyco_hydro_4C"/>
    <property type="match status" value="1"/>
</dbReference>
<dbReference type="SUPFAM" id="SSF51735">
    <property type="entry name" value="NAD(P)-binding Rossmann-fold domains"/>
    <property type="match status" value="1"/>
</dbReference>
<evidence type="ECO:0000256" key="12">
    <source>
        <dbReference type="RuleBase" id="RU361152"/>
    </source>
</evidence>
<dbReference type="GO" id="GO:0016616">
    <property type="term" value="F:oxidoreductase activity, acting on the CH-OH group of donors, NAD or NADP as acceptor"/>
    <property type="evidence" value="ECO:0007669"/>
    <property type="project" value="InterPro"/>
</dbReference>
<keyword evidence="10" id="KW-0170">Cobalt</keyword>
<dbReference type="EMBL" id="DSYK01000186">
    <property type="protein sequence ID" value="HGS20938.1"/>
    <property type="molecule type" value="Genomic_DNA"/>
</dbReference>
<evidence type="ECO:0000256" key="10">
    <source>
        <dbReference type="PIRSR" id="PIRSR601088-3"/>
    </source>
</evidence>
<dbReference type="InterPro" id="IPR036291">
    <property type="entry name" value="NAD(P)-bd_dom_sf"/>
</dbReference>
<dbReference type="PANTHER" id="PTHR32092">
    <property type="entry name" value="6-PHOSPHO-BETA-GLUCOSIDASE-RELATED"/>
    <property type="match status" value="1"/>
</dbReference>
<comment type="cofactor">
    <cofactor evidence="1">
        <name>Mn(2+)</name>
        <dbReference type="ChEBI" id="CHEBI:29035"/>
    </cofactor>
</comment>
<dbReference type="PANTHER" id="PTHR32092:SF4">
    <property type="entry name" value="ALPHA-GLUCOSIDASE"/>
    <property type="match status" value="1"/>
</dbReference>
<evidence type="ECO:0000313" key="14">
    <source>
        <dbReference type="EMBL" id="HGS20938.1"/>
    </source>
</evidence>
<sequence>MNKKISLIGAGSGAFSLSLIRDLCLTRNLEGCTVSFMDINPERLEGSYNLCRRYAEELGVTIHFEKTLNREESLQGADFVINTALSAGHHRLRAGWEIARRHGYRWGGSLAIMHDEAFWINFYQLRLFEAIAQDILRICPNAWYLQVANSVLGGTTYLTRHYPELKMTGLCHGFGGVYHVAQLVLGNDFDRQSLTFEVPGVNHFIWLTKMFYKGEDLLPRFAAWVEHESAKYFQTCSESDHMGPKPVDLYRRFGVAPIGDTATVGGGAWGWWYHIDDETEKRWKENPTRWWNGYFTEVDRIARENYRISLDPNARMTDYLKPEISGEQMIPIIESIACDLPRTFIVNIPNRGGYLPGVPADFAVEVPALVSARGIQGIQTAGLPSAVLAYLIRDRVVPVEIELEAYRRGSRRLLEELIGLDPWTRSMQQARAFLDDILHLDYHQEMEAHYR</sequence>
<keyword evidence="10" id="KW-0533">Nickel</keyword>
<proteinExistence type="inferred from homology"/>
<feature type="binding site" evidence="9">
    <location>
        <position position="289"/>
    </location>
    <ligand>
        <name>substrate</name>
    </ligand>
</feature>
<keyword evidence="7" id="KW-0119">Carbohydrate metabolism</keyword>
<evidence type="ECO:0000256" key="7">
    <source>
        <dbReference type="ARBA" id="ARBA00023277"/>
    </source>
</evidence>
<dbReference type="AlphaFoldDB" id="A0A7C4KGK6"/>